<dbReference type="FunFam" id="3.40.50.10420:FF:000003">
    <property type="entry name" value="5-formyltetrahydrofolate cyclo-ligase"/>
    <property type="match status" value="1"/>
</dbReference>
<dbReference type="GO" id="GO:0005739">
    <property type="term" value="C:mitochondrion"/>
    <property type="evidence" value="ECO:0007669"/>
    <property type="project" value="TreeGrafter"/>
</dbReference>
<dbReference type="Gene3D" id="3.40.50.10420">
    <property type="entry name" value="NagB/RpiA/CoA transferase-like"/>
    <property type="match status" value="1"/>
</dbReference>
<dbReference type="InterPro" id="IPR037171">
    <property type="entry name" value="NagB/RpiA_transferase-like"/>
</dbReference>
<organism evidence="1 2">
    <name type="scientific">Rubroshorea leprosula</name>
    <dbReference type="NCBI Taxonomy" id="152421"/>
    <lineage>
        <taxon>Eukaryota</taxon>
        <taxon>Viridiplantae</taxon>
        <taxon>Streptophyta</taxon>
        <taxon>Embryophyta</taxon>
        <taxon>Tracheophyta</taxon>
        <taxon>Spermatophyta</taxon>
        <taxon>Magnoliopsida</taxon>
        <taxon>eudicotyledons</taxon>
        <taxon>Gunneridae</taxon>
        <taxon>Pentapetalae</taxon>
        <taxon>rosids</taxon>
        <taxon>malvids</taxon>
        <taxon>Malvales</taxon>
        <taxon>Dipterocarpaceae</taxon>
        <taxon>Rubroshorea</taxon>
    </lineage>
</organism>
<dbReference type="GO" id="GO:0009396">
    <property type="term" value="P:folic acid-containing compound biosynthetic process"/>
    <property type="evidence" value="ECO:0007669"/>
    <property type="project" value="TreeGrafter"/>
</dbReference>
<accession>A0AAV5KDU9</accession>
<dbReference type="SUPFAM" id="SSF100950">
    <property type="entry name" value="NagB/RpiA/CoA transferase-like"/>
    <property type="match status" value="1"/>
</dbReference>
<dbReference type="Pfam" id="PF01812">
    <property type="entry name" value="5-FTHF_cyc-lig"/>
    <property type="match status" value="1"/>
</dbReference>
<dbReference type="NCBIfam" id="TIGR02727">
    <property type="entry name" value="MTHFS_bact"/>
    <property type="match status" value="1"/>
</dbReference>
<protein>
    <recommendedName>
        <fullName evidence="3">5-formyltetrahydrofolate cyclo-ligase</fullName>
    </recommendedName>
</protein>
<dbReference type="GO" id="GO:0030272">
    <property type="term" value="F:5-formyltetrahydrofolate cyclo-ligase activity"/>
    <property type="evidence" value="ECO:0007669"/>
    <property type="project" value="TreeGrafter"/>
</dbReference>
<dbReference type="Proteomes" id="UP001054252">
    <property type="component" value="Unassembled WGS sequence"/>
</dbReference>
<name>A0AAV5KDU9_9ROSI</name>
<dbReference type="InterPro" id="IPR024185">
    <property type="entry name" value="FTHF_cligase-like_sf"/>
</dbReference>
<evidence type="ECO:0008006" key="3">
    <source>
        <dbReference type="Google" id="ProtNLM"/>
    </source>
</evidence>
<evidence type="ECO:0000313" key="2">
    <source>
        <dbReference type="Proteomes" id="UP001054252"/>
    </source>
</evidence>
<evidence type="ECO:0000313" key="1">
    <source>
        <dbReference type="EMBL" id="GKV22770.1"/>
    </source>
</evidence>
<proteinExistence type="predicted"/>
<dbReference type="GO" id="GO:0035999">
    <property type="term" value="P:tetrahydrofolate interconversion"/>
    <property type="evidence" value="ECO:0007669"/>
    <property type="project" value="TreeGrafter"/>
</dbReference>
<dbReference type="EMBL" id="BPVZ01000061">
    <property type="protein sequence ID" value="GKV22770.1"/>
    <property type="molecule type" value="Genomic_DNA"/>
</dbReference>
<dbReference type="PANTHER" id="PTHR23407:SF10">
    <property type="entry name" value="5-FORMYLTETRAHYDROFOLATE CYCLO-LIGASE, MITOCHONDRIAL-LIKE ISOFORM X1"/>
    <property type="match status" value="1"/>
</dbReference>
<dbReference type="PANTHER" id="PTHR23407">
    <property type="entry name" value="ATPASE INHIBITOR/5-FORMYLTETRAHYDROFOLATE CYCLO-LIGASE"/>
    <property type="match status" value="1"/>
</dbReference>
<dbReference type="AlphaFoldDB" id="A0AAV5KDU9"/>
<sequence>MSAIDLNPNCRAQSMLSHCKTTAAKLVSTAKEAARVTLPRASPITFAALHGVNESRRTVVTMNTVGIDRGELEAIFERKRSLRSKIRKQLKNMDPLQRAHEDSAIQNIVLESAWFKASKSLCAYISSAALREVDTSRIVSEVLSDYAKEGKKLYIPRVEDNNSNMKMLKISTVDVLTASSMNILEPSLEDSNGNHHEDVMQASDPVDLVILPGLAFDKSGSRLGRNGGYYDSFLKKYQELIEERKWKQPLLVALSYSIQIMEEGSIPVTPCDVPVDALVSPAGFTPIGSAALKKMQLMNLVSS</sequence>
<dbReference type="InterPro" id="IPR002698">
    <property type="entry name" value="FTHF_cligase"/>
</dbReference>
<keyword evidence="2" id="KW-1185">Reference proteome</keyword>
<comment type="caution">
    <text evidence="1">The sequence shown here is derived from an EMBL/GenBank/DDBJ whole genome shotgun (WGS) entry which is preliminary data.</text>
</comment>
<gene>
    <name evidence="1" type="ORF">SLEP1_g32599</name>
</gene>
<reference evidence="1 2" key="1">
    <citation type="journal article" date="2021" name="Commun. Biol.">
        <title>The genome of Shorea leprosula (Dipterocarpaceae) highlights the ecological relevance of drought in aseasonal tropical rainforests.</title>
        <authorList>
            <person name="Ng K.K.S."/>
            <person name="Kobayashi M.J."/>
            <person name="Fawcett J.A."/>
            <person name="Hatakeyama M."/>
            <person name="Paape T."/>
            <person name="Ng C.H."/>
            <person name="Ang C.C."/>
            <person name="Tnah L.H."/>
            <person name="Lee C.T."/>
            <person name="Nishiyama T."/>
            <person name="Sese J."/>
            <person name="O'Brien M.J."/>
            <person name="Copetti D."/>
            <person name="Mohd Noor M.I."/>
            <person name="Ong R.C."/>
            <person name="Putra M."/>
            <person name="Sireger I.Z."/>
            <person name="Indrioko S."/>
            <person name="Kosugi Y."/>
            <person name="Izuno A."/>
            <person name="Isagi Y."/>
            <person name="Lee S.L."/>
            <person name="Shimizu K.K."/>
        </authorList>
    </citation>
    <scope>NUCLEOTIDE SEQUENCE [LARGE SCALE GENOMIC DNA]</scope>
    <source>
        <strain evidence="1">214</strain>
    </source>
</reference>